<feature type="domain" description="AMP-binding enzyme C-terminal" evidence="9">
    <location>
        <begin position="995"/>
        <end position="1073"/>
    </location>
</feature>
<comment type="function">
    <text evidence="3">Acyl-CoA synthases catalyze the initial reaction in fatty acid metabolism, by forming a thioester with CoA. Has some preference toward medium-chain substrates. Plays a role in adipocyte differentiation.</text>
</comment>
<dbReference type="PANTHER" id="PTHR43201:SF5">
    <property type="entry name" value="MEDIUM-CHAIN ACYL-COA LIGASE ACSF2, MITOCHONDRIAL"/>
    <property type="match status" value="1"/>
</dbReference>
<evidence type="ECO:0000256" key="3">
    <source>
        <dbReference type="ARBA" id="ARBA00037247"/>
    </source>
</evidence>
<dbReference type="AlphaFoldDB" id="A0ABD1CGW1"/>
<evidence type="ECO:0000259" key="8">
    <source>
        <dbReference type="Pfam" id="PF00501"/>
    </source>
</evidence>
<comment type="similarity">
    <text evidence="1">Belongs to the ATP-dependent AMP-binding enzyme family.</text>
</comment>
<dbReference type="FunFam" id="3.30.300.30:FF:000008">
    <property type="entry name" value="2,3-dihydroxybenzoate-AMP ligase"/>
    <property type="match status" value="2"/>
</dbReference>
<dbReference type="Pfam" id="PF00501">
    <property type="entry name" value="AMP-binding"/>
    <property type="match status" value="2"/>
</dbReference>
<dbReference type="InterPro" id="IPR042099">
    <property type="entry name" value="ANL_N_sf"/>
</dbReference>
<evidence type="ECO:0000256" key="2">
    <source>
        <dbReference type="ARBA" id="ARBA00022598"/>
    </source>
</evidence>
<sequence length="1088" mass="120057">MLGQILIKRFFQTAVRFRRYFSDQSYVHCISPRPLLYRTIGQHLRLAAEKYPNREALVSCHEARRFTFSDVLERADRLAAGLQQLGLKSGDRVGIWAHNSSTSYLTSLAVARAGMILVGINPALKARELRHVLKIVDAKALIAGDSFFETLKEVVPELGACLLFTSGTTGKPKAALLSHFSMINNASITSYRNELDSKDHRICVQVSLSHAFGLIDGIIGSMDYGSTMVLPGATFNAANSVQAILQEKCTAIYGTPTMYVDLLEELRRQTIRLPPVEVAVVGGSPCSAKLMLDIQHQLGVKHIRSGYGMTELASCSFNSDRGDPVEAALDSVGKIIDHCEAKVVDQNGRTVPFGTAGELWFRGYGTMLGFWGDEAKTKEVLGQDGWFKTGDQFILQKNGYGKIVGRIKDIIIRGGDNVYPKEVEDVLDTHPRILEAYCIGVPDKRLGERVCAFVRVEDTAEGRKLDLDAIKTFCQSRMANYKIPEFLRKVEQFPKTTSGKVKKNELLEIFFHNSLNIRKSIGTSFVQPRESEQSYVQHTLGGPLMYRNLGQQLRLTTEQCPNQEAIVSCYEGKRLTFSDVLEKVDRMAAAFHQLGLEKGDRVGIWAPNGVAYYLTILAAARAGLISVGFNPALQLRELEYALNKVELKALVAVDGFRSQNFITMLHELLPELEGSSLGNLNSNRVKSLKSVIIASEKSYSGTISMSDLINLPTEQGISNIESTQPTINPDSGACLLFTSGTTGQPKAALLSHFGLLNNAAQGSYRMGFDRNQQRICLTVPMFHVFGLTFGAAASLTYGSTLVVPGVAFNASETLQAIVKEKCRTVYGTPTMFVDMLNELRKGSISLPLLDVATIGASPCSPELLANIQNELAVKRIVIAYGMTETAGTIFMSDREDGTDIAMGSVGRLNDHNEAKVVDLNGDTVPFGMAGELCVRGYGTMLGFWGDEDKTKEVLDRDRWYKTGDQFVLRPDGYGNVVGRLKEVIIRGGENIYPREIEDLLNTHPEIIESYCIGVPDERLGEEVCAYVRVKDSVNNTELSVDAVKQFCKGKIAHFKIPKHLRVVDQFPKTASGKIQKFKLLAMYNKENK</sequence>
<proteinExistence type="inferred from homology"/>
<protein>
    <recommendedName>
        <fullName evidence="5">Medium-chain acyl-CoA ligase ACSF2, mitochondrial</fullName>
        <ecNumber evidence="4">6.2.1.2</ecNumber>
    </recommendedName>
</protein>
<dbReference type="Proteomes" id="UP001562425">
    <property type="component" value="Unassembled WGS sequence"/>
</dbReference>
<dbReference type="InterPro" id="IPR025110">
    <property type="entry name" value="AMP-bd_C"/>
</dbReference>
<feature type="domain" description="AMP-binding enzyme C-terminal" evidence="9">
    <location>
        <begin position="422"/>
        <end position="500"/>
    </location>
</feature>
<gene>
    <name evidence="10" type="ORF">pipiens_017393</name>
</gene>
<keyword evidence="11" id="KW-1185">Reference proteome</keyword>
<comment type="catalytic activity">
    <reaction evidence="7">
        <text>a medium-chain fatty acid + ATP + CoA = a medium-chain fatty acyl-CoA + AMP + diphosphate</text>
        <dbReference type="Rhea" id="RHEA:48340"/>
        <dbReference type="ChEBI" id="CHEBI:30616"/>
        <dbReference type="ChEBI" id="CHEBI:33019"/>
        <dbReference type="ChEBI" id="CHEBI:57287"/>
        <dbReference type="ChEBI" id="CHEBI:59558"/>
        <dbReference type="ChEBI" id="CHEBI:90546"/>
        <dbReference type="ChEBI" id="CHEBI:456215"/>
        <dbReference type="EC" id="6.2.1.2"/>
    </reaction>
</comment>
<dbReference type="FunFam" id="3.40.50.12780:FF:000003">
    <property type="entry name" value="Long-chain-fatty-acid--CoA ligase FadD"/>
    <property type="match status" value="1"/>
</dbReference>
<comment type="catalytic activity">
    <reaction evidence="6">
        <text>octanoate + ATP + CoA = octanoyl-CoA + AMP + diphosphate</text>
        <dbReference type="Rhea" id="RHEA:33631"/>
        <dbReference type="ChEBI" id="CHEBI:25646"/>
        <dbReference type="ChEBI" id="CHEBI:30616"/>
        <dbReference type="ChEBI" id="CHEBI:33019"/>
        <dbReference type="ChEBI" id="CHEBI:57287"/>
        <dbReference type="ChEBI" id="CHEBI:57386"/>
        <dbReference type="ChEBI" id="CHEBI:456215"/>
    </reaction>
</comment>
<feature type="domain" description="AMP-dependent synthetase/ligase" evidence="8">
    <location>
        <begin position="47"/>
        <end position="371"/>
    </location>
</feature>
<dbReference type="PANTHER" id="PTHR43201">
    <property type="entry name" value="ACYL-COA SYNTHETASE"/>
    <property type="match status" value="1"/>
</dbReference>
<dbReference type="Pfam" id="PF13193">
    <property type="entry name" value="AMP-binding_C"/>
    <property type="match status" value="2"/>
</dbReference>
<accession>A0ABD1CGW1</accession>
<reference evidence="10 11" key="1">
    <citation type="submission" date="2024-05" db="EMBL/GenBank/DDBJ databases">
        <title>Culex pipiens pipiens assembly and annotation.</title>
        <authorList>
            <person name="Alout H."/>
            <person name="Durand T."/>
        </authorList>
    </citation>
    <scope>NUCLEOTIDE SEQUENCE [LARGE SCALE GENOMIC DNA]</scope>
    <source>
        <strain evidence="10">HA-2024</strain>
        <tissue evidence="10">Whole body</tissue>
    </source>
</reference>
<dbReference type="InterPro" id="IPR000873">
    <property type="entry name" value="AMP-dep_synth/lig_dom"/>
</dbReference>
<evidence type="ECO:0000256" key="4">
    <source>
        <dbReference type="ARBA" id="ARBA00039009"/>
    </source>
</evidence>
<name>A0ABD1CGW1_CULPP</name>
<dbReference type="InterPro" id="IPR045851">
    <property type="entry name" value="AMP-bd_C_sf"/>
</dbReference>
<dbReference type="InterPro" id="IPR020845">
    <property type="entry name" value="AMP-binding_CS"/>
</dbReference>
<feature type="domain" description="AMP-dependent synthetase/ligase" evidence="8">
    <location>
        <begin position="557"/>
        <end position="944"/>
    </location>
</feature>
<dbReference type="Gene3D" id="3.40.50.12780">
    <property type="entry name" value="N-terminal domain of ligase-like"/>
    <property type="match status" value="2"/>
</dbReference>
<evidence type="ECO:0000256" key="1">
    <source>
        <dbReference type="ARBA" id="ARBA00006432"/>
    </source>
</evidence>
<dbReference type="EC" id="6.2.1.2" evidence="4"/>
<organism evidence="10 11">
    <name type="scientific">Culex pipiens pipiens</name>
    <name type="common">Northern house mosquito</name>
    <dbReference type="NCBI Taxonomy" id="38569"/>
    <lineage>
        <taxon>Eukaryota</taxon>
        <taxon>Metazoa</taxon>
        <taxon>Ecdysozoa</taxon>
        <taxon>Arthropoda</taxon>
        <taxon>Hexapoda</taxon>
        <taxon>Insecta</taxon>
        <taxon>Pterygota</taxon>
        <taxon>Neoptera</taxon>
        <taxon>Endopterygota</taxon>
        <taxon>Diptera</taxon>
        <taxon>Nematocera</taxon>
        <taxon>Culicoidea</taxon>
        <taxon>Culicidae</taxon>
        <taxon>Culicinae</taxon>
        <taxon>Culicini</taxon>
        <taxon>Culex</taxon>
        <taxon>Culex</taxon>
    </lineage>
</organism>
<evidence type="ECO:0000313" key="10">
    <source>
        <dbReference type="EMBL" id="KAL1375627.1"/>
    </source>
</evidence>
<dbReference type="PROSITE" id="PS00455">
    <property type="entry name" value="AMP_BINDING"/>
    <property type="match status" value="2"/>
</dbReference>
<evidence type="ECO:0000256" key="6">
    <source>
        <dbReference type="ARBA" id="ARBA00047319"/>
    </source>
</evidence>
<evidence type="ECO:0000313" key="11">
    <source>
        <dbReference type="Proteomes" id="UP001562425"/>
    </source>
</evidence>
<keyword evidence="2" id="KW-0436">Ligase</keyword>
<dbReference type="SUPFAM" id="SSF56801">
    <property type="entry name" value="Acetyl-CoA synthetase-like"/>
    <property type="match status" value="2"/>
</dbReference>
<evidence type="ECO:0000259" key="9">
    <source>
        <dbReference type="Pfam" id="PF13193"/>
    </source>
</evidence>
<dbReference type="GO" id="GO:0031956">
    <property type="term" value="F:medium-chain fatty acid-CoA ligase activity"/>
    <property type="evidence" value="ECO:0007669"/>
    <property type="project" value="UniProtKB-EC"/>
</dbReference>
<comment type="caution">
    <text evidence="10">The sequence shown here is derived from an EMBL/GenBank/DDBJ whole genome shotgun (WGS) entry which is preliminary data.</text>
</comment>
<dbReference type="EMBL" id="JBEHCU010012336">
    <property type="protein sequence ID" value="KAL1375627.1"/>
    <property type="molecule type" value="Genomic_DNA"/>
</dbReference>
<dbReference type="Gene3D" id="3.30.300.30">
    <property type="match status" value="2"/>
</dbReference>
<evidence type="ECO:0000256" key="7">
    <source>
        <dbReference type="ARBA" id="ARBA00048277"/>
    </source>
</evidence>
<evidence type="ECO:0000256" key="5">
    <source>
        <dbReference type="ARBA" id="ARBA00039638"/>
    </source>
</evidence>